<dbReference type="PROSITE" id="PS00102">
    <property type="entry name" value="PHOSPHORYLASE"/>
    <property type="match status" value="1"/>
</dbReference>
<keyword evidence="11" id="KW-1185">Reference proteome</keyword>
<keyword evidence="8" id="KW-0119">Carbohydrate metabolism</keyword>
<keyword evidence="7" id="KW-0663">Pyridoxal phosphate</keyword>
<name>A0A5C8PLW6_9HYPH</name>
<dbReference type="RefSeq" id="WP_147847770.1">
    <property type="nucleotide sequence ID" value="NZ_VDUZ01000015.1"/>
</dbReference>
<dbReference type="GO" id="GO:0030170">
    <property type="term" value="F:pyridoxal phosphate binding"/>
    <property type="evidence" value="ECO:0007669"/>
    <property type="project" value="InterPro"/>
</dbReference>
<dbReference type="PANTHER" id="PTHR42655:SF1">
    <property type="entry name" value="GLYCOGEN PHOSPHORYLASE"/>
    <property type="match status" value="1"/>
</dbReference>
<dbReference type="InterPro" id="IPR011834">
    <property type="entry name" value="Agluc_phsphrylas"/>
</dbReference>
<dbReference type="InterPro" id="IPR035090">
    <property type="entry name" value="Pyridoxal_P_attach_site"/>
</dbReference>
<dbReference type="PANTHER" id="PTHR42655">
    <property type="entry name" value="GLYCOGEN PHOSPHORYLASE"/>
    <property type="match status" value="1"/>
</dbReference>
<evidence type="ECO:0000256" key="7">
    <source>
        <dbReference type="ARBA" id="ARBA00022898"/>
    </source>
</evidence>
<dbReference type="NCBIfam" id="TIGR02094">
    <property type="entry name" value="more_P_ylases"/>
    <property type="match status" value="1"/>
</dbReference>
<comment type="function">
    <text evidence="9">Phosphorylase is an important allosteric enzyme in carbohydrate metabolism. Enzymes from different sources differ in their regulatory mechanisms and in their natural substrates. However, all known phosphorylases share catalytic and structural properties.</text>
</comment>
<evidence type="ECO:0000256" key="2">
    <source>
        <dbReference type="ARBA" id="ARBA00001933"/>
    </source>
</evidence>
<evidence type="ECO:0000256" key="9">
    <source>
        <dbReference type="ARBA" id="ARBA00025174"/>
    </source>
</evidence>
<gene>
    <name evidence="10" type="primary">glgP</name>
    <name evidence="10" type="ORF">FHP25_15085</name>
</gene>
<accession>A0A5C8PLW6</accession>
<dbReference type="Proteomes" id="UP000321638">
    <property type="component" value="Unassembled WGS sequence"/>
</dbReference>
<dbReference type="SUPFAM" id="SSF53756">
    <property type="entry name" value="UDP-Glycosyltransferase/glycogen phosphorylase"/>
    <property type="match status" value="1"/>
</dbReference>
<dbReference type="Gene3D" id="3.40.50.2000">
    <property type="entry name" value="Glycogen Phosphorylase B"/>
    <property type="match status" value="3"/>
</dbReference>
<dbReference type="GO" id="GO:0005975">
    <property type="term" value="P:carbohydrate metabolic process"/>
    <property type="evidence" value="ECO:0007669"/>
    <property type="project" value="InterPro"/>
</dbReference>
<keyword evidence="6" id="KW-0808">Transferase</keyword>
<evidence type="ECO:0000256" key="5">
    <source>
        <dbReference type="ARBA" id="ARBA00022676"/>
    </source>
</evidence>
<evidence type="ECO:0000256" key="3">
    <source>
        <dbReference type="ARBA" id="ARBA00006047"/>
    </source>
</evidence>
<comment type="cofactor">
    <cofactor evidence="2">
        <name>pyridoxal 5'-phosphate</name>
        <dbReference type="ChEBI" id="CHEBI:597326"/>
    </cofactor>
</comment>
<protein>
    <recommendedName>
        <fullName evidence="4">glycogen phosphorylase</fullName>
        <ecNumber evidence="4">2.4.1.1</ecNumber>
    </recommendedName>
</protein>
<dbReference type="InterPro" id="IPR000811">
    <property type="entry name" value="Glyco_trans_35"/>
</dbReference>
<comment type="caution">
    <text evidence="10">The sequence shown here is derived from an EMBL/GenBank/DDBJ whole genome shotgun (WGS) entry which is preliminary data.</text>
</comment>
<dbReference type="GO" id="GO:0008184">
    <property type="term" value="F:glycogen phosphorylase activity"/>
    <property type="evidence" value="ECO:0007669"/>
    <property type="project" value="InterPro"/>
</dbReference>
<keyword evidence="5" id="KW-0328">Glycosyltransferase</keyword>
<dbReference type="InterPro" id="IPR052182">
    <property type="entry name" value="Glycogen/Maltodextrin_Phosph"/>
</dbReference>
<reference evidence="10 11" key="1">
    <citation type="submission" date="2019-06" db="EMBL/GenBank/DDBJ databases">
        <title>New taxonomy in bacterial strain CC-CFT640, isolated from vineyard.</title>
        <authorList>
            <person name="Lin S.-Y."/>
            <person name="Tsai C.-F."/>
            <person name="Young C.-C."/>
        </authorList>
    </citation>
    <scope>NUCLEOTIDE SEQUENCE [LARGE SCALE GENOMIC DNA]</scope>
    <source>
        <strain evidence="10 11">CC-CFT640</strain>
    </source>
</reference>
<proteinExistence type="inferred from homology"/>
<comment type="similarity">
    <text evidence="3">Belongs to the glycogen phosphorylase family.</text>
</comment>
<comment type="catalytic activity">
    <reaction evidence="1">
        <text>[(1-&gt;4)-alpha-D-glucosyl](n) + phosphate = [(1-&gt;4)-alpha-D-glucosyl](n-1) + alpha-D-glucose 1-phosphate</text>
        <dbReference type="Rhea" id="RHEA:41732"/>
        <dbReference type="Rhea" id="RHEA-COMP:9584"/>
        <dbReference type="Rhea" id="RHEA-COMP:9586"/>
        <dbReference type="ChEBI" id="CHEBI:15444"/>
        <dbReference type="ChEBI" id="CHEBI:43474"/>
        <dbReference type="ChEBI" id="CHEBI:58601"/>
        <dbReference type="EC" id="2.4.1.1"/>
    </reaction>
</comment>
<evidence type="ECO:0000313" key="11">
    <source>
        <dbReference type="Proteomes" id="UP000321638"/>
    </source>
</evidence>
<dbReference type="EMBL" id="VDUZ01000015">
    <property type="protein sequence ID" value="TXL75199.1"/>
    <property type="molecule type" value="Genomic_DNA"/>
</dbReference>
<evidence type="ECO:0000256" key="8">
    <source>
        <dbReference type="ARBA" id="ARBA00023277"/>
    </source>
</evidence>
<evidence type="ECO:0000256" key="1">
    <source>
        <dbReference type="ARBA" id="ARBA00001275"/>
    </source>
</evidence>
<evidence type="ECO:0000256" key="4">
    <source>
        <dbReference type="ARBA" id="ARBA00012591"/>
    </source>
</evidence>
<evidence type="ECO:0000256" key="6">
    <source>
        <dbReference type="ARBA" id="ARBA00022679"/>
    </source>
</evidence>
<dbReference type="AlphaFoldDB" id="A0A5C8PLW6"/>
<dbReference type="EC" id="2.4.1.1" evidence="4"/>
<organism evidence="10 11">
    <name type="scientific">Vineibacter terrae</name>
    <dbReference type="NCBI Taxonomy" id="2586908"/>
    <lineage>
        <taxon>Bacteria</taxon>
        <taxon>Pseudomonadati</taxon>
        <taxon>Pseudomonadota</taxon>
        <taxon>Alphaproteobacteria</taxon>
        <taxon>Hyphomicrobiales</taxon>
        <taxon>Vineibacter</taxon>
    </lineage>
</organism>
<sequence length="573" mass="63964">MKAPQGATIGRYLVRTRIAYFSMEIALRAEMHTYSGGLGVLAGDTARSAADLELPMVFVTLISRRGYLRQEIGRDGRQIAHDDPWDPTAFAVPLRVKVALPIGGREVWIRPWLYELHGALQHRVPVLLLDTDLAENDPADRSITDNLYGQGDSYRLQQEIVLGIGGIRVLQALGFTIQTYHMNEGHAALLSLDLLRRNALPTDETQAGGLRYAVGPVRDRCVFTTHTPVEAGHDRFSYDLVSKLLGDYIDIDQLKLLAGPDHMNMTHVALKLSGYVNGVANRHAETTTRMFPGYRVRSITNGIHLPTWAHLSFAKLFSRHFPSWGFDPEMMVRADQLPDEDVWQAHQSAKSDLITTVMARTHVKLSPDLPILGFARRMTSYKRPDLLFSDLARLASVSEQHPFQVVFAGKAHPADGPGRQIIQDIHRSIEQLKGRINVVFLPGYNMDLAKVLVSGIDVWLNTPVPPMEASGTSGMKAALNGGLNLSVLDGWWVEAWIEGVTGWAIGDDHADHVPTAAALYDKLGTTVLPLYYRDRARWIWMMKQSISKVATYFNTQRMMRRYVVDAYVAAGLK</sequence>
<evidence type="ECO:0000313" key="10">
    <source>
        <dbReference type="EMBL" id="TXL75199.1"/>
    </source>
</evidence>
<dbReference type="OrthoDB" id="7229284at2"/>
<dbReference type="Pfam" id="PF00343">
    <property type="entry name" value="Phosphorylase"/>
    <property type="match status" value="1"/>
</dbReference>